<dbReference type="PROSITE" id="PS00545">
    <property type="entry name" value="ALDOSE_1_EPIMERASE"/>
    <property type="match status" value="1"/>
</dbReference>
<dbReference type="PANTHER" id="PTHR10091">
    <property type="entry name" value="ALDOSE-1-EPIMERASE"/>
    <property type="match status" value="1"/>
</dbReference>
<dbReference type="InterPro" id="IPR047215">
    <property type="entry name" value="Galactose_mutarotase-like"/>
</dbReference>
<protein>
    <recommendedName>
        <fullName evidence="5 8">Aldose 1-epimerase</fullName>
        <ecNumber evidence="4 8">5.1.3.3</ecNumber>
    </recommendedName>
</protein>
<reference evidence="9 10" key="1">
    <citation type="journal article" date="2022" name="Int. J. Syst. Evol. Microbiol.">
        <title>Neobacillus kokaensis sp. nov., isolated from soil.</title>
        <authorList>
            <person name="Yuki K."/>
            <person name="Matsubara H."/>
            <person name="Yamaguchi S."/>
        </authorList>
    </citation>
    <scope>NUCLEOTIDE SEQUENCE [LARGE SCALE GENOMIC DNA]</scope>
    <source>
        <strain evidence="9 10">LOB 377</strain>
    </source>
</reference>
<evidence type="ECO:0000256" key="3">
    <source>
        <dbReference type="ARBA" id="ARBA00006206"/>
    </source>
</evidence>
<keyword evidence="7 8" id="KW-0119">Carbohydrate metabolism</keyword>
<organism evidence="9 10">
    <name type="scientific">Neobacillus kokaensis</name>
    <dbReference type="NCBI Taxonomy" id="2759023"/>
    <lineage>
        <taxon>Bacteria</taxon>
        <taxon>Bacillati</taxon>
        <taxon>Bacillota</taxon>
        <taxon>Bacilli</taxon>
        <taxon>Bacillales</taxon>
        <taxon>Bacillaceae</taxon>
        <taxon>Neobacillus</taxon>
    </lineage>
</organism>
<comment type="similarity">
    <text evidence="3 8">Belongs to the aldose epimerase family.</text>
</comment>
<name>A0ABQ3N9S7_9BACI</name>
<keyword evidence="10" id="KW-1185">Reference proteome</keyword>
<evidence type="ECO:0000256" key="1">
    <source>
        <dbReference type="ARBA" id="ARBA00001614"/>
    </source>
</evidence>
<gene>
    <name evidence="9" type="ORF">AM1BK_30780</name>
</gene>
<evidence type="ECO:0000313" key="9">
    <source>
        <dbReference type="EMBL" id="GHH99535.1"/>
    </source>
</evidence>
<dbReference type="Pfam" id="PF01263">
    <property type="entry name" value="Aldose_epim"/>
    <property type="match status" value="1"/>
</dbReference>
<dbReference type="EMBL" id="BNDS01000013">
    <property type="protein sequence ID" value="GHH99535.1"/>
    <property type="molecule type" value="Genomic_DNA"/>
</dbReference>
<dbReference type="NCBIfam" id="NF008277">
    <property type="entry name" value="PRK11055.1"/>
    <property type="match status" value="1"/>
</dbReference>
<evidence type="ECO:0000256" key="5">
    <source>
        <dbReference type="ARBA" id="ARBA00014165"/>
    </source>
</evidence>
<dbReference type="InterPro" id="IPR015443">
    <property type="entry name" value="Aldose_1-epimerase"/>
</dbReference>
<dbReference type="InterPro" id="IPR011013">
    <property type="entry name" value="Gal_mutarotase_sf_dom"/>
</dbReference>
<dbReference type="Proteomes" id="UP000637074">
    <property type="component" value="Unassembled WGS sequence"/>
</dbReference>
<dbReference type="InterPro" id="IPR008183">
    <property type="entry name" value="Aldose_1/G6P_1-epimerase"/>
</dbReference>
<dbReference type="PANTHER" id="PTHR10091:SF0">
    <property type="entry name" value="GALACTOSE MUTAROTASE"/>
    <property type="match status" value="1"/>
</dbReference>
<evidence type="ECO:0000313" key="10">
    <source>
        <dbReference type="Proteomes" id="UP000637074"/>
    </source>
</evidence>
<dbReference type="InterPro" id="IPR018052">
    <property type="entry name" value="Ald1_epimerase_CS"/>
</dbReference>
<evidence type="ECO:0000256" key="7">
    <source>
        <dbReference type="ARBA" id="ARBA00023277"/>
    </source>
</evidence>
<comment type="caution">
    <text evidence="9">The sequence shown here is derived from an EMBL/GenBank/DDBJ whole genome shotgun (WGS) entry which is preliminary data.</text>
</comment>
<proteinExistence type="inferred from homology"/>
<evidence type="ECO:0000256" key="8">
    <source>
        <dbReference type="PIRNR" id="PIRNR005096"/>
    </source>
</evidence>
<accession>A0ABQ3N9S7</accession>
<dbReference type="CDD" id="cd09019">
    <property type="entry name" value="galactose_mutarotase_like"/>
    <property type="match status" value="1"/>
</dbReference>
<comment type="pathway">
    <text evidence="2 8">Carbohydrate metabolism; hexose metabolism.</text>
</comment>
<dbReference type="InterPro" id="IPR014718">
    <property type="entry name" value="GH-type_carb-bd"/>
</dbReference>
<evidence type="ECO:0000256" key="4">
    <source>
        <dbReference type="ARBA" id="ARBA00013185"/>
    </source>
</evidence>
<dbReference type="PIRSF" id="PIRSF005096">
    <property type="entry name" value="GALM"/>
    <property type="match status" value="1"/>
</dbReference>
<dbReference type="Gene3D" id="2.70.98.10">
    <property type="match status" value="1"/>
</dbReference>
<evidence type="ECO:0000256" key="2">
    <source>
        <dbReference type="ARBA" id="ARBA00005028"/>
    </source>
</evidence>
<dbReference type="SUPFAM" id="SSF74650">
    <property type="entry name" value="Galactose mutarotase-like"/>
    <property type="match status" value="1"/>
</dbReference>
<dbReference type="RefSeq" id="WP_191274295.1">
    <property type="nucleotide sequence ID" value="NZ_BNDS01000013.1"/>
</dbReference>
<comment type="catalytic activity">
    <reaction evidence="1 8">
        <text>alpha-D-glucose = beta-D-glucose</text>
        <dbReference type="Rhea" id="RHEA:10264"/>
        <dbReference type="ChEBI" id="CHEBI:15903"/>
        <dbReference type="ChEBI" id="CHEBI:17925"/>
        <dbReference type="EC" id="5.1.3.3"/>
    </reaction>
</comment>
<keyword evidence="6 8" id="KW-0413">Isomerase</keyword>
<evidence type="ECO:0000256" key="6">
    <source>
        <dbReference type="ARBA" id="ARBA00023235"/>
    </source>
</evidence>
<sequence>MNITEKDFGQYDGQTVIEYTLANDLGMTVSCLNFGCVITKMMVPDRHGKVENVVLGFDSLEDYLEWSPYFGAIVGRVAGRIQGSRFELDGKEFTLAANEAPNHLHGGRKGFNSVIWQTELFKDNQSVGVKFFYHSPDGEEGYPGNLETTVTYLLNNDNELKITYEAKTDQKTPVNLTNHSYFNLSGNSKRDCSDHTLKLDNDRFIELGPDLIPTGKLLHAEGTSFDFREGRKIEDGIQSTHPQNILAGNGYDHPIVFSQEGENTILLSDEESGRSLEVTTNQPCVVLYTSNQLEGPFSIDGVPARNYLGVCLETQGFPDAIHHPEFPSVVLKPEEKYYQETTYRFLVKQ</sequence>
<dbReference type="EC" id="5.1.3.3" evidence="4 8"/>